<feature type="transmembrane region" description="Helical" evidence="1">
    <location>
        <begin position="197"/>
        <end position="219"/>
    </location>
</feature>
<protein>
    <recommendedName>
        <fullName evidence="4">Glycosyltransferase RgtA/B/C/D-like domain-containing protein</fullName>
    </recommendedName>
</protein>
<feature type="transmembrane region" description="Helical" evidence="1">
    <location>
        <begin position="91"/>
        <end position="124"/>
    </location>
</feature>
<feature type="transmembrane region" description="Helical" evidence="1">
    <location>
        <begin position="58"/>
        <end position="79"/>
    </location>
</feature>
<evidence type="ECO:0000256" key="1">
    <source>
        <dbReference type="SAM" id="Phobius"/>
    </source>
</evidence>
<dbReference type="EMBL" id="CP007772">
    <property type="protein sequence ID" value="AJC90345.1"/>
    <property type="molecule type" value="Genomic_DNA"/>
</dbReference>
<evidence type="ECO:0000313" key="2">
    <source>
        <dbReference type="EMBL" id="AJC90345.1"/>
    </source>
</evidence>
<feature type="transmembrane region" description="Helical" evidence="1">
    <location>
        <begin position="226"/>
        <end position="246"/>
    </location>
</feature>
<dbReference type="KEGG" id="csm:CSUB8521_0464"/>
<proteinExistence type="predicted"/>
<evidence type="ECO:0000313" key="3">
    <source>
        <dbReference type="Proteomes" id="UP000031135"/>
    </source>
</evidence>
<feature type="transmembrane region" description="Helical" evidence="1">
    <location>
        <begin position="164"/>
        <end position="182"/>
    </location>
</feature>
<feature type="transmembrane region" description="Helical" evidence="1">
    <location>
        <begin position="6"/>
        <end position="25"/>
    </location>
</feature>
<reference evidence="2 3" key="1">
    <citation type="journal article" date="2014" name="Genome Biol. Evol.">
        <title>Comparative Genomics of the Campylobacter lari Group.</title>
        <authorList>
            <person name="Miller W.G."/>
            <person name="Yee E."/>
            <person name="Chapman M.H."/>
            <person name="Smith T.P."/>
            <person name="Bono J.L."/>
            <person name="Huynh S."/>
            <person name="Parker C.T."/>
            <person name="Vandamme P."/>
            <person name="Luong K."/>
            <person name="Korlach J."/>
        </authorList>
    </citation>
    <scope>NUCLEOTIDE SEQUENCE [LARGE SCALE GENOMIC DNA]</scope>
    <source>
        <strain evidence="2 3">LMG 24374</strain>
    </source>
</reference>
<keyword evidence="1" id="KW-0472">Membrane</keyword>
<keyword evidence="1" id="KW-1133">Transmembrane helix</keyword>
<dbReference type="Proteomes" id="UP000031135">
    <property type="component" value="Chromosome"/>
</dbReference>
<keyword evidence="1" id="KW-0812">Transmembrane</keyword>
<dbReference type="HOGENOM" id="CLU_057288_0_0_7"/>
<dbReference type="OrthoDB" id="5362731at2"/>
<dbReference type="RefSeq" id="WP_039663050.1">
    <property type="nucleotide sequence ID" value="NZ_CP007772.1"/>
</dbReference>
<gene>
    <name evidence="2" type="ORF">CSUB8521_0464</name>
</gene>
<accession>A0A0A8H9L4</accession>
<feature type="transmembrane region" description="Helical" evidence="1">
    <location>
        <begin position="130"/>
        <end position="157"/>
    </location>
</feature>
<feature type="transmembrane region" description="Helical" evidence="1">
    <location>
        <begin position="252"/>
        <end position="268"/>
    </location>
</feature>
<feature type="transmembrane region" description="Helical" evidence="1">
    <location>
        <begin position="289"/>
        <end position="310"/>
    </location>
</feature>
<organism evidence="2 3">
    <name type="scientific">Campylobacter subantarcticus LMG 24374</name>
    <dbReference type="NCBI Taxonomy" id="1388751"/>
    <lineage>
        <taxon>Bacteria</taxon>
        <taxon>Pseudomonadati</taxon>
        <taxon>Campylobacterota</taxon>
        <taxon>Epsilonproteobacteria</taxon>
        <taxon>Campylobacterales</taxon>
        <taxon>Campylobacteraceae</taxon>
        <taxon>Campylobacter</taxon>
    </lineage>
</organism>
<evidence type="ECO:0008006" key="4">
    <source>
        <dbReference type="Google" id="ProtNLM"/>
    </source>
</evidence>
<dbReference type="AlphaFoldDB" id="A0A0A8H9L4"/>
<name>A0A0A8H9L4_9BACT</name>
<sequence>MKRYLFAVLFFDFCALLYGISTLSISYNEAQIYFYDHSIIAMIARFGTSLFGQNDFGLRLPFVLLHSLSCILLYILALRYTKTSFDAFISVVLFILLPGSVASALLINESSIVIFFTLLILVLFEYKKIFLFYILLVLVLFVDENFAILYLSFFFYAIYKKDKLLIVCALILFIIAMSVYGFDASGKPKGYFLDTLGIFAACFSPLVFLYFFYVIYRILLQDDKPLLWFISATTFVFCLIFSIRQRLFLEDFLPFCVVCTPLLIRYLMSSYRSRIPQLRLKHKIFIECSLIFLLFFYLGIIFNQSFYYLLKDPKKHFAYDYHIAKELALNLKQHNLTHIFTQDKELALRLKFYGISEGKLELHSSKKASKIYVSLGKHNVYYSIK</sequence>